<dbReference type="PROSITE" id="PS50066">
    <property type="entry name" value="MADS_BOX_2"/>
    <property type="match status" value="1"/>
</dbReference>
<dbReference type="PRINTS" id="PR00404">
    <property type="entry name" value="MADSDOMAIN"/>
</dbReference>
<dbReference type="Pfam" id="PF00319">
    <property type="entry name" value="SRF-TF"/>
    <property type="match status" value="1"/>
</dbReference>
<dbReference type="InterPro" id="IPR036879">
    <property type="entry name" value="TF_MADSbox_sf"/>
</dbReference>
<evidence type="ECO:0000256" key="4">
    <source>
        <dbReference type="ARBA" id="ARBA00023163"/>
    </source>
</evidence>
<dbReference type="CDD" id="cd00265">
    <property type="entry name" value="MADS_MEF2_like"/>
    <property type="match status" value="1"/>
</dbReference>
<organism evidence="8 9">
    <name type="scientific">Crotalaria pallida</name>
    <name type="common">Smooth rattlebox</name>
    <name type="synonym">Crotalaria striata</name>
    <dbReference type="NCBI Taxonomy" id="3830"/>
    <lineage>
        <taxon>Eukaryota</taxon>
        <taxon>Viridiplantae</taxon>
        <taxon>Streptophyta</taxon>
        <taxon>Embryophyta</taxon>
        <taxon>Tracheophyta</taxon>
        <taxon>Spermatophyta</taxon>
        <taxon>Magnoliopsida</taxon>
        <taxon>eudicotyledons</taxon>
        <taxon>Gunneridae</taxon>
        <taxon>Pentapetalae</taxon>
        <taxon>rosids</taxon>
        <taxon>fabids</taxon>
        <taxon>Fabales</taxon>
        <taxon>Fabaceae</taxon>
        <taxon>Papilionoideae</taxon>
        <taxon>50 kb inversion clade</taxon>
        <taxon>genistoids sensu lato</taxon>
        <taxon>core genistoids</taxon>
        <taxon>Crotalarieae</taxon>
        <taxon>Crotalaria</taxon>
    </lineage>
</organism>
<proteinExistence type="predicted"/>
<dbReference type="SMART" id="SM00432">
    <property type="entry name" value="MADS"/>
    <property type="match status" value="1"/>
</dbReference>
<evidence type="ECO:0000256" key="3">
    <source>
        <dbReference type="ARBA" id="ARBA00023125"/>
    </source>
</evidence>
<dbReference type="FunFam" id="3.40.1810.10:FF:000003">
    <property type="entry name" value="MADS-box transcription factor MADS-MC"/>
    <property type="match status" value="1"/>
</dbReference>
<comment type="subcellular location">
    <subcellularLocation>
        <location evidence="1">Nucleus</location>
    </subcellularLocation>
</comment>
<keyword evidence="4" id="KW-0804">Transcription</keyword>
<dbReference type="InterPro" id="IPR050142">
    <property type="entry name" value="MADS-box/MEF2_TF"/>
</dbReference>
<dbReference type="PANTHER" id="PTHR48019">
    <property type="entry name" value="SERUM RESPONSE FACTOR HOMOLOG"/>
    <property type="match status" value="1"/>
</dbReference>
<evidence type="ECO:0000313" key="8">
    <source>
        <dbReference type="EMBL" id="KAK7283679.1"/>
    </source>
</evidence>
<evidence type="ECO:0000313" key="9">
    <source>
        <dbReference type="Proteomes" id="UP001372338"/>
    </source>
</evidence>
<evidence type="ECO:0000256" key="1">
    <source>
        <dbReference type="ARBA" id="ARBA00004123"/>
    </source>
</evidence>
<dbReference type="InterPro" id="IPR002487">
    <property type="entry name" value="TF_Kbox"/>
</dbReference>
<feature type="domain" description="K-box" evidence="7">
    <location>
        <begin position="88"/>
        <end position="178"/>
    </location>
</feature>
<dbReference type="Proteomes" id="UP001372338">
    <property type="component" value="Unassembled WGS sequence"/>
</dbReference>
<evidence type="ECO:0000259" key="6">
    <source>
        <dbReference type="PROSITE" id="PS50066"/>
    </source>
</evidence>
<dbReference type="GO" id="GO:0046983">
    <property type="term" value="F:protein dimerization activity"/>
    <property type="evidence" value="ECO:0007669"/>
    <property type="project" value="InterPro"/>
</dbReference>
<reference evidence="8 9" key="1">
    <citation type="submission" date="2024-01" db="EMBL/GenBank/DDBJ databases">
        <title>The genomes of 5 underutilized Papilionoideae crops provide insights into root nodulation and disease resistanc.</title>
        <authorList>
            <person name="Yuan L."/>
        </authorList>
    </citation>
    <scope>NUCLEOTIDE SEQUENCE [LARGE SCALE GENOMIC DNA]</scope>
    <source>
        <strain evidence="8">ZHUSHIDOU_FW_LH</strain>
        <tissue evidence="8">Leaf</tissue>
    </source>
</reference>
<evidence type="ECO:0000256" key="2">
    <source>
        <dbReference type="ARBA" id="ARBA00023015"/>
    </source>
</evidence>
<evidence type="ECO:0000256" key="5">
    <source>
        <dbReference type="ARBA" id="ARBA00023242"/>
    </source>
</evidence>
<keyword evidence="5" id="KW-0539">Nucleus</keyword>
<dbReference type="SUPFAM" id="SSF55455">
    <property type="entry name" value="SRF-like"/>
    <property type="match status" value="1"/>
</dbReference>
<dbReference type="Gene3D" id="3.40.1810.10">
    <property type="entry name" value="Transcription factor, MADS-box"/>
    <property type="match status" value="1"/>
</dbReference>
<gene>
    <name evidence="8" type="ORF">RIF29_13378</name>
</gene>
<dbReference type="GO" id="GO:0005634">
    <property type="term" value="C:nucleus"/>
    <property type="evidence" value="ECO:0007669"/>
    <property type="project" value="UniProtKB-SubCell"/>
</dbReference>
<accession>A0AAN9IPB4</accession>
<name>A0AAN9IPB4_CROPI</name>
<keyword evidence="9" id="KW-1185">Reference proteome</keyword>
<dbReference type="InterPro" id="IPR002100">
    <property type="entry name" value="TF_MADSbox"/>
</dbReference>
<dbReference type="GO" id="GO:0000977">
    <property type="term" value="F:RNA polymerase II transcription regulatory region sequence-specific DNA binding"/>
    <property type="evidence" value="ECO:0007669"/>
    <property type="project" value="InterPro"/>
</dbReference>
<dbReference type="PROSITE" id="PS51297">
    <property type="entry name" value="K_BOX"/>
    <property type="match status" value="1"/>
</dbReference>
<dbReference type="GO" id="GO:0003700">
    <property type="term" value="F:DNA-binding transcription factor activity"/>
    <property type="evidence" value="ECO:0007669"/>
    <property type="project" value="InterPro"/>
</dbReference>
<dbReference type="GO" id="GO:0045944">
    <property type="term" value="P:positive regulation of transcription by RNA polymerase II"/>
    <property type="evidence" value="ECO:0007669"/>
    <property type="project" value="InterPro"/>
</dbReference>
<evidence type="ECO:0000259" key="7">
    <source>
        <dbReference type="PROSITE" id="PS51297"/>
    </source>
</evidence>
<protein>
    <submittedName>
        <fullName evidence="8">Uncharacterized protein</fullName>
    </submittedName>
</protein>
<keyword evidence="3" id="KW-0238">DNA-binding</keyword>
<feature type="domain" description="MADS-box" evidence="6">
    <location>
        <begin position="1"/>
        <end position="61"/>
    </location>
</feature>
<comment type="caution">
    <text evidence="8">The sequence shown here is derived from an EMBL/GenBank/DDBJ whole genome shotgun (WGS) entry which is preliminary data.</text>
</comment>
<dbReference type="InterPro" id="IPR033896">
    <property type="entry name" value="MEF2-like_N"/>
</dbReference>
<keyword evidence="2" id="KW-0805">Transcription regulation</keyword>
<dbReference type="AlphaFoldDB" id="A0AAN9IPB4"/>
<dbReference type="Pfam" id="PF01486">
    <property type="entry name" value="K-box"/>
    <property type="match status" value="1"/>
</dbReference>
<dbReference type="EMBL" id="JAYWIO010000002">
    <property type="protein sequence ID" value="KAK7283679.1"/>
    <property type="molecule type" value="Genomic_DNA"/>
</dbReference>
<sequence length="217" mass="25097">MVRGRIQMKKIENATSRQVTFSKRKNGLLKKAYELSVLCDAQIAVIIFSQKGKLYEFSSSDIKNIFERYREHVNVKDVSANKSGEDFIQQLKFDSSSMAKKIELLELSQRHLMGQGLGSCSYDELKGIEDQLDRSLKSIRLRKAQLYMEHIEQLHNKERYLLVENAKLREMCGQKQSQKERFIQNHVEAAAEPYSSSNQISDVVETELFIGLPEQRC</sequence>
<dbReference type="PROSITE" id="PS00350">
    <property type="entry name" value="MADS_BOX_1"/>
    <property type="match status" value="1"/>
</dbReference>